<dbReference type="AlphaFoldDB" id="A0A1K2HGN9"/>
<dbReference type="InterPro" id="IPR050229">
    <property type="entry name" value="GlpE_sulfurtransferase"/>
</dbReference>
<evidence type="ECO:0000313" key="2">
    <source>
        <dbReference type="EMBL" id="SFZ75434.1"/>
    </source>
</evidence>
<dbReference type="EMBL" id="FPKR01000005">
    <property type="protein sequence ID" value="SFZ75434.1"/>
    <property type="molecule type" value="Genomic_DNA"/>
</dbReference>
<dbReference type="PANTHER" id="PTHR43031">
    <property type="entry name" value="FAD-DEPENDENT OXIDOREDUCTASE"/>
    <property type="match status" value="1"/>
</dbReference>
<dbReference type="Gene3D" id="3.40.250.10">
    <property type="entry name" value="Rhodanese-like domain"/>
    <property type="match status" value="1"/>
</dbReference>
<dbReference type="InterPro" id="IPR001763">
    <property type="entry name" value="Rhodanese-like_dom"/>
</dbReference>
<sequence length="108" mass="11471">MRWLQKLLGSEQTLPTLPEQALYIDVRSPGEYAGGHLPGALNLPLEQVASQIATQAPDLDQPIVVYCASGMRSGQARAVLLQLGYRQVSNGGGVGSLSLRLGKPLQSC</sequence>
<dbReference type="SMART" id="SM00450">
    <property type="entry name" value="RHOD"/>
    <property type="match status" value="1"/>
</dbReference>
<dbReference type="PROSITE" id="PS50206">
    <property type="entry name" value="RHODANESE_3"/>
    <property type="match status" value="1"/>
</dbReference>
<dbReference type="SUPFAM" id="SSF52821">
    <property type="entry name" value="Rhodanese/Cell cycle control phosphatase"/>
    <property type="match status" value="1"/>
</dbReference>
<reference evidence="2 3" key="1">
    <citation type="submission" date="2016-11" db="EMBL/GenBank/DDBJ databases">
        <authorList>
            <person name="Jaros S."/>
            <person name="Januszkiewicz K."/>
            <person name="Wedrychowicz H."/>
        </authorList>
    </citation>
    <scope>NUCLEOTIDE SEQUENCE [LARGE SCALE GENOMIC DNA]</scope>
    <source>
        <strain evidence="2 3">DSM 18899</strain>
    </source>
</reference>
<dbReference type="PROSITE" id="PS00380">
    <property type="entry name" value="RHODANESE_1"/>
    <property type="match status" value="1"/>
</dbReference>
<dbReference type="OrthoDB" id="1445766at2"/>
<accession>A0A1K2HGN9</accession>
<dbReference type="InterPro" id="IPR036873">
    <property type="entry name" value="Rhodanese-like_dom_sf"/>
</dbReference>
<keyword evidence="2" id="KW-0808">Transferase</keyword>
<dbReference type="RefSeq" id="WP_072428112.1">
    <property type="nucleotide sequence ID" value="NZ_FPKR01000005.1"/>
</dbReference>
<name>A0A1K2HGN9_9NEIS</name>
<keyword evidence="3" id="KW-1185">Reference proteome</keyword>
<dbReference type="PANTHER" id="PTHR43031:SF1">
    <property type="entry name" value="PYRIDINE NUCLEOTIDE-DISULPHIDE OXIDOREDUCTASE"/>
    <property type="match status" value="1"/>
</dbReference>
<dbReference type="GO" id="GO:0004792">
    <property type="term" value="F:thiosulfate-cyanide sulfurtransferase activity"/>
    <property type="evidence" value="ECO:0007669"/>
    <property type="project" value="InterPro"/>
</dbReference>
<protein>
    <submittedName>
        <fullName evidence="2">Rhodanese-related sulfurtransferase</fullName>
    </submittedName>
</protein>
<dbReference type="Proteomes" id="UP000186513">
    <property type="component" value="Unassembled WGS sequence"/>
</dbReference>
<evidence type="ECO:0000259" key="1">
    <source>
        <dbReference type="PROSITE" id="PS50206"/>
    </source>
</evidence>
<proteinExistence type="predicted"/>
<dbReference type="STRING" id="1121279.SAMN02745887_01599"/>
<dbReference type="CDD" id="cd00158">
    <property type="entry name" value="RHOD"/>
    <property type="match status" value="1"/>
</dbReference>
<organism evidence="2 3">
    <name type="scientific">Chitinimonas taiwanensis DSM 18899</name>
    <dbReference type="NCBI Taxonomy" id="1121279"/>
    <lineage>
        <taxon>Bacteria</taxon>
        <taxon>Pseudomonadati</taxon>
        <taxon>Pseudomonadota</taxon>
        <taxon>Betaproteobacteria</taxon>
        <taxon>Neisseriales</taxon>
        <taxon>Chitinibacteraceae</taxon>
        <taxon>Chitinimonas</taxon>
    </lineage>
</organism>
<dbReference type="Pfam" id="PF00581">
    <property type="entry name" value="Rhodanese"/>
    <property type="match status" value="1"/>
</dbReference>
<gene>
    <name evidence="2" type="ORF">SAMN02745887_01599</name>
</gene>
<feature type="domain" description="Rhodanese" evidence="1">
    <location>
        <begin position="17"/>
        <end position="106"/>
    </location>
</feature>
<evidence type="ECO:0000313" key="3">
    <source>
        <dbReference type="Proteomes" id="UP000186513"/>
    </source>
</evidence>
<dbReference type="InterPro" id="IPR001307">
    <property type="entry name" value="Thiosulphate_STrfase_CS"/>
</dbReference>